<protein>
    <submittedName>
        <fullName evidence="1">Uncharacterized protein</fullName>
    </submittedName>
</protein>
<proteinExistence type="predicted"/>
<sequence>MSTSQIPYSPSFPENFSSPLKIQVVSKSVSDRILIKFSDVSEFDFDYAQSGLWSPPIRRNVFLSSPAGEILNEREMMRKLSHLEARRRRRCSVCFSV</sequence>
<dbReference type="Proteomes" id="UP000828048">
    <property type="component" value="Chromosome 3"/>
</dbReference>
<evidence type="ECO:0000313" key="1">
    <source>
        <dbReference type="EMBL" id="KAH7857610.1"/>
    </source>
</evidence>
<gene>
    <name evidence="1" type="ORF">Vadar_014531</name>
</gene>
<name>A0ACB7YVK6_9ERIC</name>
<organism evidence="1 2">
    <name type="scientific">Vaccinium darrowii</name>
    <dbReference type="NCBI Taxonomy" id="229202"/>
    <lineage>
        <taxon>Eukaryota</taxon>
        <taxon>Viridiplantae</taxon>
        <taxon>Streptophyta</taxon>
        <taxon>Embryophyta</taxon>
        <taxon>Tracheophyta</taxon>
        <taxon>Spermatophyta</taxon>
        <taxon>Magnoliopsida</taxon>
        <taxon>eudicotyledons</taxon>
        <taxon>Gunneridae</taxon>
        <taxon>Pentapetalae</taxon>
        <taxon>asterids</taxon>
        <taxon>Ericales</taxon>
        <taxon>Ericaceae</taxon>
        <taxon>Vaccinioideae</taxon>
        <taxon>Vaccinieae</taxon>
        <taxon>Vaccinium</taxon>
    </lineage>
</organism>
<evidence type="ECO:0000313" key="2">
    <source>
        <dbReference type="Proteomes" id="UP000828048"/>
    </source>
</evidence>
<reference evidence="1 2" key="1">
    <citation type="journal article" date="2021" name="Hortic Res">
        <title>High-quality reference genome and annotation aids understanding of berry development for evergreen blueberry (Vaccinium darrowii).</title>
        <authorList>
            <person name="Yu J."/>
            <person name="Hulse-Kemp A.M."/>
            <person name="Babiker E."/>
            <person name="Staton M."/>
        </authorList>
    </citation>
    <scope>NUCLEOTIDE SEQUENCE [LARGE SCALE GENOMIC DNA]</scope>
    <source>
        <strain evidence="2">cv. NJ 8807/NJ 8810</strain>
        <tissue evidence="1">Young leaf</tissue>
    </source>
</reference>
<comment type="caution">
    <text evidence="1">The sequence shown here is derived from an EMBL/GenBank/DDBJ whole genome shotgun (WGS) entry which is preliminary data.</text>
</comment>
<dbReference type="EMBL" id="CM037153">
    <property type="protein sequence ID" value="KAH7857610.1"/>
    <property type="molecule type" value="Genomic_DNA"/>
</dbReference>
<keyword evidence="2" id="KW-1185">Reference proteome</keyword>
<accession>A0ACB7YVK6</accession>